<dbReference type="Gene3D" id="3.40.50.300">
    <property type="entry name" value="P-loop containing nucleotide triphosphate hydrolases"/>
    <property type="match status" value="1"/>
</dbReference>
<evidence type="ECO:0008006" key="3">
    <source>
        <dbReference type="Google" id="ProtNLM"/>
    </source>
</evidence>
<evidence type="ECO:0000313" key="1">
    <source>
        <dbReference type="EMBL" id="GEL96831.1"/>
    </source>
</evidence>
<dbReference type="EMBL" id="BJWH01000001">
    <property type="protein sequence ID" value="GEL96831.1"/>
    <property type="molecule type" value="Genomic_DNA"/>
</dbReference>
<evidence type="ECO:0000313" key="2">
    <source>
        <dbReference type="Proteomes" id="UP000321049"/>
    </source>
</evidence>
<dbReference type="NCBIfam" id="TIGR03815">
    <property type="entry name" value="CpaE_hom_Actino"/>
    <property type="match status" value="1"/>
</dbReference>
<sequence length="254" mass="25548">MTPLAGARPVLPTWPSVASPPQRALVIGVVAGRGGAGASTLAATVARHLARRTATVLVDLDRASAGIDVLLGLESADGVRWPDLADARGEVSGADVLALLPRWGACGVLSADRARPGAPEPAVVADVLHALTSEAGALVLDLDRAAVVAGESLAGACDAVLVVAPRDLRTVAGILAMRPHLGPPNVPTWLVARGPAPGGLGSTELSEAVDLPVLLTLAPDRALAAALERGGVPDTGRTARSAARVVTALQRNLT</sequence>
<protein>
    <recommendedName>
        <fullName evidence="3">Pilus assembly protein FlpE</fullName>
    </recommendedName>
</protein>
<reference evidence="1 2" key="1">
    <citation type="submission" date="2019-07" db="EMBL/GenBank/DDBJ databases">
        <title>Whole genome shotgun sequence of Cellulomonas terrae NBRC 100819.</title>
        <authorList>
            <person name="Hosoyama A."/>
            <person name="Uohara A."/>
            <person name="Ohji S."/>
            <person name="Ichikawa N."/>
        </authorList>
    </citation>
    <scope>NUCLEOTIDE SEQUENCE [LARGE SCALE GENOMIC DNA]</scope>
    <source>
        <strain evidence="1 2">NBRC 100819</strain>
    </source>
</reference>
<dbReference type="AlphaFoldDB" id="A0A511JFQ5"/>
<name>A0A511JFQ5_9CELL</name>
<dbReference type="SUPFAM" id="SSF52540">
    <property type="entry name" value="P-loop containing nucleoside triphosphate hydrolases"/>
    <property type="match status" value="1"/>
</dbReference>
<dbReference type="InterPro" id="IPR022521">
    <property type="entry name" value="Rv3660c"/>
</dbReference>
<accession>A0A511JFQ5</accession>
<dbReference type="Proteomes" id="UP000321049">
    <property type="component" value="Unassembled WGS sequence"/>
</dbReference>
<proteinExistence type="predicted"/>
<comment type="caution">
    <text evidence="1">The sequence shown here is derived from an EMBL/GenBank/DDBJ whole genome shotgun (WGS) entry which is preliminary data.</text>
</comment>
<organism evidence="1 2">
    <name type="scientific">Cellulomonas terrae</name>
    <dbReference type="NCBI Taxonomy" id="311234"/>
    <lineage>
        <taxon>Bacteria</taxon>
        <taxon>Bacillati</taxon>
        <taxon>Actinomycetota</taxon>
        <taxon>Actinomycetes</taxon>
        <taxon>Micrococcales</taxon>
        <taxon>Cellulomonadaceae</taxon>
        <taxon>Cellulomonas</taxon>
    </lineage>
</organism>
<gene>
    <name evidence="1" type="ORF">CTE05_03780</name>
</gene>
<keyword evidence="2" id="KW-1185">Reference proteome</keyword>
<dbReference type="OrthoDB" id="3252838at2"/>
<dbReference type="InterPro" id="IPR027417">
    <property type="entry name" value="P-loop_NTPase"/>
</dbReference>
<dbReference type="RefSeq" id="WP_146844397.1">
    <property type="nucleotide sequence ID" value="NZ_BJWH01000001.1"/>
</dbReference>